<feature type="transmembrane region" description="Helical" evidence="1">
    <location>
        <begin position="20"/>
        <end position="37"/>
    </location>
</feature>
<keyword evidence="1" id="KW-0812">Transmembrane</keyword>
<evidence type="ECO:0000313" key="3">
    <source>
        <dbReference type="Proteomes" id="UP000244004"/>
    </source>
</evidence>
<dbReference type="Proteomes" id="UP000244004">
    <property type="component" value="Unassembled WGS sequence"/>
</dbReference>
<dbReference type="RefSeq" id="WP_107835406.1">
    <property type="nucleotide sequence ID" value="NZ_JAELWN010000005.1"/>
</dbReference>
<protein>
    <submittedName>
        <fullName evidence="2">Uncharacterized protein</fullName>
    </submittedName>
</protein>
<feature type="transmembrane region" description="Helical" evidence="1">
    <location>
        <begin position="109"/>
        <end position="127"/>
    </location>
</feature>
<accession>A0A855VFT1</accession>
<feature type="transmembrane region" description="Helical" evidence="1">
    <location>
        <begin position="75"/>
        <end position="97"/>
    </location>
</feature>
<feature type="transmembrane region" description="Helical" evidence="1">
    <location>
        <begin position="49"/>
        <end position="68"/>
    </location>
</feature>
<evidence type="ECO:0000256" key="1">
    <source>
        <dbReference type="SAM" id="Phobius"/>
    </source>
</evidence>
<dbReference type="EMBL" id="PNXT01000004">
    <property type="protein sequence ID" value="PTX80860.1"/>
    <property type="molecule type" value="Genomic_DNA"/>
</dbReference>
<name>A0A855VFT1_9ENTR</name>
<reference evidence="2 3" key="1">
    <citation type="submission" date="2018-01" db="EMBL/GenBank/DDBJ databases">
        <title>Geographic spread and resistance mechanisms of dominant carbapenem-resistant Enterobacter cloacae complex clones ST171 and ST78.</title>
        <authorList>
            <person name="Gomez-Simmonds A."/>
            <person name="Annavajhala M.K."/>
            <person name="Wang Z."/>
            <person name="Macesic N."/>
            <person name="Hu Y."/>
            <person name="Giddins M.J."/>
            <person name="O'Malley A."/>
            <person name="Toussaint N.C."/>
            <person name="Whittier S."/>
            <person name="Torres V.J."/>
            <person name="Uhlemann A.-C."/>
        </authorList>
    </citation>
    <scope>NUCLEOTIDE SEQUENCE [LARGE SCALE GENOMIC DNA]</scope>
    <source>
        <strain evidence="2 3">78</strain>
    </source>
</reference>
<dbReference type="AlphaFoldDB" id="A0A855VFT1"/>
<evidence type="ECO:0000313" key="2">
    <source>
        <dbReference type="EMBL" id="PTX80860.1"/>
    </source>
</evidence>
<gene>
    <name evidence="2" type="ORF">C1O12_24700</name>
</gene>
<comment type="caution">
    <text evidence="2">The sequence shown here is derived from an EMBL/GenBank/DDBJ whole genome shotgun (WGS) entry which is preliminary data.</text>
</comment>
<organism evidence="2 3">
    <name type="scientific">Enterobacter hormaechei</name>
    <dbReference type="NCBI Taxonomy" id="158836"/>
    <lineage>
        <taxon>Bacteria</taxon>
        <taxon>Pseudomonadati</taxon>
        <taxon>Pseudomonadota</taxon>
        <taxon>Gammaproteobacteria</taxon>
        <taxon>Enterobacterales</taxon>
        <taxon>Enterobacteriaceae</taxon>
        <taxon>Enterobacter</taxon>
        <taxon>Enterobacter cloacae complex</taxon>
    </lineage>
</organism>
<keyword evidence="1" id="KW-1133">Transmembrane helix</keyword>
<sequence length="132" mass="14980">MPSIRTNSSLLKILYDYRHVVFLVLIYATEMTVWAILNLKGLGDEDFSTWRIFLLISVAIIASSAAAYGDTDKAWMMFAGALAPWLSASVSIIVYGFIQMNLHFLSMDWFFTCVLCSFGLQVMLNVMREIFV</sequence>
<proteinExistence type="predicted"/>
<keyword evidence="1" id="KW-0472">Membrane</keyword>